<keyword evidence="2" id="KW-0732">Signal</keyword>
<reference evidence="3" key="2">
    <citation type="submission" date="2020-05" db="EMBL/GenBank/DDBJ databases">
        <authorList>
            <person name="Kim H.-S."/>
            <person name="Proctor R.H."/>
            <person name="Brown D.W."/>
        </authorList>
    </citation>
    <scope>NUCLEOTIDE SEQUENCE</scope>
    <source>
        <strain evidence="3">NRRL 20472</strain>
    </source>
</reference>
<sequence length="195" mass="19632">MMNKLIVAFTLASAASAAPLGDKPTATEIPGGCNPAHPGSCPSSYFTYTQSAPVETFTSIPGIPGGCNPAHPGSCPSSYFTYTKTASQTFTSISGIPGGCNPAHPGSCPSSYITSTKTAPVQTFVTPISPFPGIPGDCNPAHPGSCPTPRSTYPVTSGTAAPPASTGSLGSGPDENIYPVIQPVVAVSYTLLLTH</sequence>
<protein>
    <submittedName>
        <fullName evidence="3">Uncharacterized protein</fullName>
    </submittedName>
</protein>
<keyword evidence="4" id="KW-1185">Reference proteome</keyword>
<accession>A0A8H4X5C7</accession>
<feature type="chain" id="PRO_5034686542" evidence="2">
    <location>
        <begin position="18"/>
        <end position="195"/>
    </location>
</feature>
<reference evidence="3" key="1">
    <citation type="journal article" date="2020" name="BMC Genomics">
        <title>Correction to: Identification and distribution of gene clusters required for synthesis of sphingolipid metabolism inhibitors in diverse species of the filamentous fungus Fusarium.</title>
        <authorList>
            <person name="Kim H.S."/>
            <person name="Lohmar J.M."/>
            <person name="Busman M."/>
            <person name="Brown D.W."/>
            <person name="Naumann T.A."/>
            <person name="Divon H.H."/>
            <person name="Lysoe E."/>
            <person name="Uhlig S."/>
            <person name="Proctor R.H."/>
        </authorList>
    </citation>
    <scope>NUCLEOTIDE SEQUENCE</scope>
    <source>
        <strain evidence="3">NRRL 20472</strain>
    </source>
</reference>
<dbReference type="OrthoDB" id="3836772at2759"/>
<dbReference type="EMBL" id="JABEXW010000536">
    <property type="protein sequence ID" value="KAF4962508.1"/>
    <property type="molecule type" value="Genomic_DNA"/>
</dbReference>
<name>A0A8H4X5C7_9HYPO</name>
<feature type="compositionally biased region" description="Polar residues" evidence="1">
    <location>
        <begin position="148"/>
        <end position="159"/>
    </location>
</feature>
<feature type="region of interest" description="Disordered" evidence="1">
    <location>
        <begin position="140"/>
        <end position="170"/>
    </location>
</feature>
<evidence type="ECO:0000256" key="2">
    <source>
        <dbReference type="SAM" id="SignalP"/>
    </source>
</evidence>
<evidence type="ECO:0000313" key="4">
    <source>
        <dbReference type="Proteomes" id="UP000622797"/>
    </source>
</evidence>
<feature type="signal peptide" evidence="2">
    <location>
        <begin position="1"/>
        <end position="17"/>
    </location>
</feature>
<organism evidence="3 4">
    <name type="scientific">Fusarium sarcochroum</name>
    <dbReference type="NCBI Taxonomy" id="1208366"/>
    <lineage>
        <taxon>Eukaryota</taxon>
        <taxon>Fungi</taxon>
        <taxon>Dikarya</taxon>
        <taxon>Ascomycota</taxon>
        <taxon>Pezizomycotina</taxon>
        <taxon>Sordariomycetes</taxon>
        <taxon>Hypocreomycetidae</taxon>
        <taxon>Hypocreales</taxon>
        <taxon>Nectriaceae</taxon>
        <taxon>Fusarium</taxon>
        <taxon>Fusarium lateritium species complex</taxon>
    </lineage>
</organism>
<evidence type="ECO:0000256" key="1">
    <source>
        <dbReference type="SAM" id="MobiDB-lite"/>
    </source>
</evidence>
<dbReference type="AlphaFoldDB" id="A0A8H4X5C7"/>
<dbReference type="PANTHER" id="PTHR39602:SF2">
    <property type="entry name" value="ACW-9"/>
    <property type="match status" value="1"/>
</dbReference>
<dbReference type="PANTHER" id="PTHR39602">
    <property type="entry name" value="ACW-9"/>
    <property type="match status" value="1"/>
</dbReference>
<proteinExistence type="predicted"/>
<comment type="caution">
    <text evidence="3">The sequence shown here is derived from an EMBL/GenBank/DDBJ whole genome shotgun (WGS) entry which is preliminary data.</text>
</comment>
<gene>
    <name evidence="3" type="ORF">FSARC_9431</name>
</gene>
<evidence type="ECO:0000313" key="3">
    <source>
        <dbReference type="EMBL" id="KAF4962508.1"/>
    </source>
</evidence>
<dbReference type="Proteomes" id="UP000622797">
    <property type="component" value="Unassembled WGS sequence"/>
</dbReference>